<organism evidence="1 2">
    <name type="scientific">Arabidopsis thaliana x Arabidopsis arenosa</name>
    <dbReference type="NCBI Taxonomy" id="1240361"/>
    <lineage>
        <taxon>Eukaryota</taxon>
        <taxon>Viridiplantae</taxon>
        <taxon>Streptophyta</taxon>
        <taxon>Embryophyta</taxon>
        <taxon>Tracheophyta</taxon>
        <taxon>Spermatophyta</taxon>
        <taxon>Magnoliopsida</taxon>
        <taxon>eudicotyledons</taxon>
        <taxon>Gunneridae</taxon>
        <taxon>Pentapetalae</taxon>
        <taxon>rosids</taxon>
        <taxon>malvids</taxon>
        <taxon>Brassicales</taxon>
        <taxon>Brassicaceae</taxon>
        <taxon>Camelineae</taxon>
        <taxon>Arabidopsis</taxon>
    </lineage>
</organism>
<keyword evidence="2" id="KW-1185">Reference proteome</keyword>
<dbReference type="AlphaFoldDB" id="A0A8T2A7V7"/>
<proteinExistence type="predicted"/>
<gene>
    <name evidence="1" type="ORF">ISN45_Aa04g008520</name>
</gene>
<evidence type="ECO:0000313" key="2">
    <source>
        <dbReference type="Proteomes" id="UP000694240"/>
    </source>
</evidence>
<dbReference type="EMBL" id="JAEFBK010000009">
    <property type="protein sequence ID" value="KAG7568014.1"/>
    <property type="molecule type" value="Genomic_DNA"/>
</dbReference>
<name>A0A8T2A7V7_9BRAS</name>
<reference evidence="1 2" key="1">
    <citation type="submission" date="2020-12" db="EMBL/GenBank/DDBJ databases">
        <title>Concerted genomic and epigenomic changes stabilize Arabidopsis allopolyploids.</title>
        <authorList>
            <person name="Chen Z."/>
        </authorList>
    </citation>
    <scope>NUCLEOTIDE SEQUENCE [LARGE SCALE GENOMIC DNA]</scope>
    <source>
        <strain evidence="1">Allo738</strain>
        <tissue evidence="1">Leaf</tissue>
    </source>
</reference>
<comment type="caution">
    <text evidence="1">The sequence shown here is derived from an EMBL/GenBank/DDBJ whole genome shotgun (WGS) entry which is preliminary data.</text>
</comment>
<sequence length="263" mass="31492">MEAVVPHIDLKFFGEVAAIIIAYGREDLPVLNPGVVYWVDKTTVTWFKFNHDLSVAIAEIPEHNWHHEWPTYRLIPADVKRRWFILLARKYTWDPMQTSTVWTQFNLVARTIFRDQIRKFLSDVLGIIIADGQEDLPVLNPGVGYWVDKTTVTWFKFNHDLSVAIAEILKQNWHHEWPTYRLIPADVKERWFFLLARKYMWDPTQTFTVWTHFNLVARTIFRDQMRAFMWIWARSGDKPEWMNLIVWDNLCDMFTEFAILFRG</sequence>
<accession>A0A8T2A7V7</accession>
<evidence type="ECO:0000313" key="1">
    <source>
        <dbReference type="EMBL" id="KAG7568014.1"/>
    </source>
</evidence>
<dbReference type="Proteomes" id="UP000694240">
    <property type="component" value="Chromosome 9"/>
</dbReference>
<protein>
    <submittedName>
        <fullName evidence="1">Uncharacterized protein</fullName>
    </submittedName>
</protein>